<evidence type="ECO:0000256" key="2">
    <source>
        <dbReference type="SAM" id="SignalP"/>
    </source>
</evidence>
<dbReference type="EMBL" id="LT795062">
    <property type="protein sequence ID" value="SJX63648.1"/>
    <property type="molecule type" value="Genomic_DNA"/>
</dbReference>
<accession>A0A2N8UFW1</accession>
<organism evidence="3 4">
    <name type="scientific">Sporisorium reilianum f. sp. reilianum</name>
    <dbReference type="NCBI Taxonomy" id="72559"/>
    <lineage>
        <taxon>Eukaryota</taxon>
        <taxon>Fungi</taxon>
        <taxon>Dikarya</taxon>
        <taxon>Basidiomycota</taxon>
        <taxon>Ustilaginomycotina</taxon>
        <taxon>Ustilaginomycetes</taxon>
        <taxon>Ustilaginales</taxon>
        <taxon>Ustilaginaceae</taxon>
        <taxon>Sporisorium</taxon>
    </lineage>
</organism>
<dbReference type="PROSITE" id="PS00653">
    <property type="entry name" value="GLYCOSYL_HYDROL_F1_2"/>
    <property type="match status" value="1"/>
</dbReference>
<dbReference type="InterPro" id="IPR033132">
    <property type="entry name" value="GH_1_N_CS"/>
</dbReference>
<reference evidence="3 4" key="1">
    <citation type="submission" date="2017-02" db="EMBL/GenBank/DDBJ databases">
        <authorList>
            <person name="Peterson S.W."/>
        </authorList>
    </citation>
    <scope>NUCLEOTIDE SEQUENCE [LARGE SCALE GENOMIC DNA]</scope>
    <source>
        <strain evidence="3 4">SRS1_H2-8</strain>
    </source>
</reference>
<comment type="similarity">
    <text evidence="1">Belongs to the glycosyl hydrolase 1 family.</text>
</comment>
<protein>
    <submittedName>
        <fullName evidence="3">Related to beta-glucosidase</fullName>
    </submittedName>
</protein>
<dbReference type="AlphaFoldDB" id="A0A2N8UFW1"/>
<dbReference type="InterPro" id="IPR017853">
    <property type="entry name" value="GH"/>
</dbReference>
<keyword evidence="2" id="KW-0732">Signal</keyword>
<dbReference type="GO" id="GO:0008422">
    <property type="term" value="F:beta-glucosidase activity"/>
    <property type="evidence" value="ECO:0007669"/>
    <property type="project" value="TreeGrafter"/>
</dbReference>
<feature type="chain" id="PRO_5014808978" evidence="2">
    <location>
        <begin position="30"/>
        <end position="629"/>
    </location>
</feature>
<dbReference type="InterPro" id="IPR001360">
    <property type="entry name" value="Glyco_hydro_1"/>
</dbReference>
<sequence length="629" mass="70061">MTTSRSWSSLLLALTFAATLLSSPAAVQATPLQISPFDSHGSLEARANDAASMNSSDPFAAYRNPKYTQEYLDSLWALVESKTPVVQANITEVVPRPSQDSIYVPPDPADPNVVLGLPDAYQWPPQGSGCNKDAGLKFPDSFRWGVATAAFQVEGAAKDDGKAPSNWDVCGHYFPGCIANNQTGDVTDNHYYQYKEDLARLKKMGGKIYSFSISWSRIYPFGNGPVNEAGLKHYDEVIDEALAQGLDPVATLHHWDTPLSLEFEYGSFRSTRIVDDYVRYADTVLRRYGDRVKTWVTFNKPNQICGEYQSSYPYSVTYNGELNGSQSLFHCAKNLLLANGKVHRLYHELIDNGTLPEGEMAFKNDNSIWLPHRTGNSEDIRAAKRHDAVLLGLWSDPVYSTGDWPEILTNTIPADVLPRLNESEKQIIKGAADFYAIDLYSIHVARATRAPGGLAACESNATHPDFSSCTSSSNTDSQTISSNVTGSAVWPIGELADPRAPWLYNSAGLVRNFLRQICDTWSGDQKIYLSEVGFAEPFEDKKSTLSAIALDSARTRYVIDQLEEYLLAIHEDGLNLAGVFFWSLLDNLEWNNGLDLRFGLQYVNYTTHALDRHYKQSFLRIRDFFKAHS</sequence>
<dbReference type="Pfam" id="PF00232">
    <property type="entry name" value="Glyco_hydro_1"/>
    <property type="match status" value="1"/>
</dbReference>
<dbReference type="SUPFAM" id="SSF51445">
    <property type="entry name" value="(Trans)glycosidases"/>
    <property type="match status" value="1"/>
</dbReference>
<gene>
    <name evidence="3" type="ORF">SRS1_14398</name>
</gene>
<evidence type="ECO:0000313" key="4">
    <source>
        <dbReference type="Proteomes" id="UP000239563"/>
    </source>
</evidence>
<proteinExistence type="inferred from homology"/>
<dbReference type="PRINTS" id="PR00131">
    <property type="entry name" value="GLHYDRLASE1"/>
</dbReference>
<dbReference type="GO" id="GO:0005975">
    <property type="term" value="P:carbohydrate metabolic process"/>
    <property type="evidence" value="ECO:0007669"/>
    <property type="project" value="InterPro"/>
</dbReference>
<dbReference type="Proteomes" id="UP000239563">
    <property type="component" value="Chromosome IX"/>
</dbReference>
<evidence type="ECO:0000256" key="1">
    <source>
        <dbReference type="RuleBase" id="RU003690"/>
    </source>
</evidence>
<dbReference type="Gene3D" id="3.20.20.80">
    <property type="entry name" value="Glycosidases"/>
    <property type="match status" value="1"/>
</dbReference>
<dbReference type="PANTHER" id="PTHR10353">
    <property type="entry name" value="GLYCOSYL HYDROLASE"/>
    <property type="match status" value="1"/>
</dbReference>
<name>A0A2N8UFW1_9BASI</name>
<evidence type="ECO:0000313" key="3">
    <source>
        <dbReference type="EMBL" id="SJX63648.1"/>
    </source>
</evidence>
<feature type="signal peptide" evidence="2">
    <location>
        <begin position="1"/>
        <end position="29"/>
    </location>
</feature>
<dbReference type="PANTHER" id="PTHR10353:SF53">
    <property type="entry name" value="BETA-1,4-GLUCOSIDASE (EUROFUNG)"/>
    <property type="match status" value="1"/>
</dbReference>